<comment type="function">
    <text evidence="13">Potassium channel.</text>
</comment>
<organism evidence="17 18">
    <name type="scientific">Musa troglodytarum</name>
    <name type="common">fe'i banana</name>
    <dbReference type="NCBI Taxonomy" id="320322"/>
    <lineage>
        <taxon>Eukaryota</taxon>
        <taxon>Viridiplantae</taxon>
        <taxon>Streptophyta</taxon>
        <taxon>Embryophyta</taxon>
        <taxon>Tracheophyta</taxon>
        <taxon>Spermatophyta</taxon>
        <taxon>Magnoliopsida</taxon>
        <taxon>Liliopsida</taxon>
        <taxon>Zingiberales</taxon>
        <taxon>Musaceae</taxon>
        <taxon>Musa</taxon>
    </lineage>
</organism>
<feature type="transmembrane region" description="Helical" evidence="13">
    <location>
        <begin position="134"/>
        <end position="157"/>
    </location>
</feature>
<dbReference type="InterPro" id="IPR014710">
    <property type="entry name" value="RmlC-like_jellyroll"/>
</dbReference>
<evidence type="ECO:0000256" key="6">
    <source>
        <dbReference type="ARBA" id="ARBA00022826"/>
    </source>
</evidence>
<dbReference type="InterPro" id="IPR003938">
    <property type="entry name" value="K_chnl_volt-dep_EAG/ELK/ERG"/>
</dbReference>
<dbReference type="GO" id="GO:0005249">
    <property type="term" value="F:voltage-gated potassium channel activity"/>
    <property type="evidence" value="ECO:0007669"/>
    <property type="project" value="UniProtKB-UniRule"/>
</dbReference>
<evidence type="ECO:0000256" key="7">
    <source>
        <dbReference type="ARBA" id="ARBA00022882"/>
    </source>
</evidence>
<proteinExistence type="inferred from homology"/>
<dbReference type="InterPro" id="IPR021789">
    <property type="entry name" value="KHA_dom"/>
</dbReference>
<dbReference type="CDD" id="cd00038">
    <property type="entry name" value="CAP_ED"/>
    <property type="match status" value="1"/>
</dbReference>
<evidence type="ECO:0000256" key="1">
    <source>
        <dbReference type="ARBA" id="ARBA00004141"/>
    </source>
</evidence>
<dbReference type="Pfam" id="PF00520">
    <property type="entry name" value="Ion_trans"/>
    <property type="match status" value="1"/>
</dbReference>
<keyword evidence="12 13" id="KW-0407">Ion channel</keyword>
<comment type="similarity">
    <text evidence="2 13">Belongs to the potassium channel family. Plant (TC 1.A.1.4) subfamily.</text>
</comment>
<accession>A0A9E7L5M1</accession>
<evidence type="ECO:0000256" key="13">
    <source>
        <dbReference type="RuleBase" id="RU369015"/>
    </source>
</evidence>
<keyword evidence="10 13" id="KW-0406">Ion transport</keyword>
<dbReference type="PANTHER" id="PTHR45743">
    <property type="entry name" value="POTASSIUM CHANNEL AKT1"/>
    <property type="match status" value="1"/>
</dbReference>
<feature type="domain" description="Cyclic nucleotide-binding" evidence="15">
    <location>
        <begin position="450"/>
        <end position="569"/>
    </location>
</feature>
<evidence type="ECO:0000256" key="3">
    <source>
        <dbReference type="ARBA" id="ARBA00022448"/>
    </source>
</evidence>
<keyword evidence="4 13" id="KW-0633">Potassium transport</keyword>
<evidence type="ECO:0000256" key="10">
    <source>
        <dbReference type="ARBA" id="ARBA00023065"/>
    </source>
</evidence>
<keyword evidence="6 13" id="KW-0631">Potassium channel</keyword>
<dbReference type="InterPro" id="IPR045319">
    <property type="entry name" value="KAT/AKT"/>
</dbReference>
<dbReference type="FunFam" id="2.60.120.10:FF:000074">
    <property type="entry name" value="Potassium channel KAT2"/>
    <property type="match status" value="1"/>
</dbReference>
<evidence type="ECO:0000256" key="5">
    <source>
        <dbReference type="ARBA" id="ARBA00022692"/>
    </source>
</evidence>
<dbReference type="EMBL" id="CP097511">
    <property type="protein sequence ID" value="URE45082.1"/>
    <property type="molecule type" value="Genomic_DNA"/>
</dbReference>
<dbReference type="InterPro" id="IPR005821">
    <property type="entry name" value="Ion_trans_dom"/>
</dbReference>
<dbReference type="Gene3D" id="2.60.120.10">
    <property type="entry name" value="Jelly Rolls"/>
    <property type="match status" value="1"/>
</dbReference>
<comment type="domain">
    <text evidence="13">The KHA domain (rich in hydrophobic and acidic residues) present in the C-terminal part is likely to be important for tetramerization.</text>
</comment>
<feature type="domain" description="KHA" evidence="16">
    <location>
        <begin position="758"/>
        <end position="829"/>
    </location>
</feature>
<dbReference type="SMART" id="SM00100">
    <property type="entry name" value="cNMP"/>
    <property type="match status" value="1"/>
</dbReference>
<dbReference type="InterPro" id="IPR018490">
    <property type="entry name" value="cNMP-bd_dom_sf"/>
</dbReference>
<feature type="region of interest" description="Disordered" evidence="14">
    <location>
        <begin position="594"/>
        <end position="620"/>
    </location>
</feature>
<evidence type="ECO:0000259" key="16">
    <source>
        <dbReference type="PROSITE" id="PS51490"/>
    </source>
</evidence>
<dbReference type="SUPFAM" id="SSF81324">
    <property type="entry name" value="Voltage-gated potassium channels"/>
    <property type="match status" value="1"/>
</dbReference>
<comment type="caution">
    <text evidence="13">Lacks conserved residue(s) required for the propagation of feature annotation.</text>
</comment>
<feature type="transmembrane region" description="Helical" evidence="13">
    <location>
        <begin position="351"/>
        <end position="373"/>
    </location>
</feature>
<feature type="transmembrane region" description="Helical" evidence="13">
    <location>
        <begin position="274"/>
        <end position="293"/>
    </location>
</feature>
<dbReference type="FunFam" id="1.10.287.70:FF:000123">
    <property type="entry name" value="Potassium channel KAT3"/>
    <property type="match status" value="1"/>
</dbReference>
<feature type="compositionally biased region" description="Basic and acidic residues" evidence="14">
    <location>
        <begin position="594"/>
        <end position="608"/>
    </location>
</feature>
<dbReference type="PANTHER" id="PTHR45743:SF6">
    <property type="entry name" value="POTASSIUM CHANNEL KAT2"/>
    <property type="match status" value="1"/>
</dbReference>
<gene>
    <name evidence="17" type="ORF">MUK42_24782</name>
</gene>
<keyword evidence="9 13" id="KW-1133">Transmembrane helix</keyword>
<keyword evidence="8 13" id="KW-0630">Potassium</keyword>
<dbReference type="Pfam" id="PF00027">
    <property type="entry name" value="cNMP_binding"/>
    <property type="match status" value="1"/>
</dbReference>
<comment type="domain">
    <text evidence="13">The segment S4 is probably the voltage-sensor and is characterized by a series of positively charged amino acids. The pore-forming region H5 is enclosed by the transmembrane segments S5 and S6 in the Shaker-type (1P/6TM) and contains the GYGD signature motif which seems to be involved in potassium selectivity.</text>
</comment>
<feature type="compositionally biased region" description="Polar residues" evidence="14">
    <location>
        <begin position="737"/>
        <end position="751"/>
    </location>
</feature>
<protein>
    <recommendedName>
        <fullName evidence="13">Potassium channel</fullName>
    </recommendedName>
</protein>
<comment type="subunit">
    <text evidence="13">The potassium channel is composed of a homo- or heterotetrameric complex of pore-forming subunits.</text>
</comment>
<dbReference type="GO" id="GO:0034702">
    <property type="term" value="C:monoatomic ion channel complex"/>
    <property type="evidence" value="ECO:0007669"/>
    <property type="project" value="UniProtKB-KW"/>
</dbReference>
<dbReference type="PRINTS" id="PR01463">
    <property type="entry name" value="EAGCHANLFMLY"/>
</dbReference>
<dbReference type="Pfam" id="PF11834">
    <property type="entry name" value="KHA"/>
    <property type="match status" value="1"/>
</dbReference>
<evidence type="ECO:0000259" key="15">
    <source>
        <dbReference type="PROSITE" id="PS50042"/>
    </source>
</evidence>
<keyword evidence="7 13" id="KW-0851">Voltage-gated channel</keyword>
<keyword evidence="5 13" id="KW-0812">Transmembrane</keyword>
<dbReference type="OrthoDB" id="426293at2759"/>
<feature type="transmembrane region" description="Helical" evidence="13">
    <location>
        <begin position="208"/>
        <end position="228"/>
    </location>
</feature>
<feature type="region of interest" description="Disordered" evidence="14">
    <location>
        <begin position="731"/>
        <end position="751"/>
    </location>
</feature>
<evidence type="ECO:0000256" key="14">
    <source>
        <dbReference type="SAM" id="MobiDB-lite"/>
    </source>
</evidence>
<dbReference type="SUPFAM" id="SSF51206">
    <property type="entry name" value="cAMP-binding domain-like"/>
    <property type="match status" value="1"/>
</dbReference>
<evidence type="ECO:0000256" key="12">
    <source>
        <dbReference type="ARBA" id="ARBA00023303"/>
    </source>
</evidence>
<dbReference type="Proteomes" id="UP001055439">
    <property type="component" value="Chromosome 9"/>
</dbReference>
<evidence type="ECO:0000256" key="2">
    <source>
        <dbReference type="ARBA" id="ARBA00007929"/>
    </source>
</evidence>
<reference evidence="17" key="1">
    <citation type="submission" date="2022-05" db="EMBL/GenBank/DDBJ databases">
        <title>The Musa troglodytarum L. genome provides insights into the mechanism of non-climacteric behaviour and enrichment of carotenoids.</title>
        <authorList>
            <person name="Wang J."/>
        </authorList>
    </citation>
    <scope>NUCLEOTIDE SEQUENCE</scope>
    <source>
        <tissue evidence="17">Leaf</tissue>
    </source>
</reference>
<dbReference type="PROSITE" id="PS50042">
    <property type="entry name" value="CNMP_BINDING_3"/>
    <property type="match status" value="1"/>
</dbReference>
<dbReference type="InterPro" id="IPR000595">
    <property type="entry name" value="cNMP-bd_dom"/>
</dbReference>
<dbReference type="Gene3D" id="1.10.287.70">
    <property type="match status" value="1"/>
</dbReference>
<comment type="subcellular location">
    <subcellularLocation>
        <location evidence="1 13">Membrane</location>
        <topology evidence="1 13">Multi-pass membrane protein</topology>
    </subcellularLocation>
</comment>
<feature type="transmembrane region" description="Helical" evidence="13">
    <location>
        <begin position="169"/>
        <end position="188"/>
    </location>
</feature>
<dbReference type="AlphaFoldDB" id="A0A9E7L5M1"/>
<evidence type="ECO:0000313" key="18">
    <source>
        <dbReference type="Proteomes" id="UP001055439"/>
    </source>
</evidence>
<keyword evidence="18" id="KW-1185">Reference proteome</keyword>
<evidence type="ECO:0000256" key="11">
    <source>
        <dbReference type="ARBA" id="ARBA00023136"/>
    </source>
</evidence>
<evidence type="ECO:0000256" key="9">
    <source>
        <dbReference type="ARBA" id="ARBA00022989"/>
    </source>
</evidence>
<name>A0A9E7L5M1_9LILI</name>
<sequence>MSRGSPPSLLLPHRHVPHGDSVYLAFLDDDKNRVKGMDLVDPSPMLESEHVSSLNGKKERWSGTRCQLHIRSKANMVLLSANSCFQPFCYDGFQEESSSYSISSDLLPSLGAKINQSIKLRKFIISPYNPRYRAWQMFLVLLVIYSAWICPFELAFLRYLPAKLFWVENILNSFFAIDIILTFFVAYLDRKSYLLIDDPMRIAARYLSSWFIFDILSTAPFQAISLLFKDSGNDLGFKILNMLRLWRLRRVSSLFSRLEKDIRFNYFWTRCTKLILVTLFAVHSAACFNYHIADRYPNPSRTWIGAVISNFRSENLWTRYVTAMYWSITTLTTTGYGDLHAENSREMLFDIFYMLFNLGLTAYLIGNMTNLVVHGTSRTRNFRDTIQAASEFAARNQLSQRIKDQMLSHICLRFKTEGLKQQETLNDLPKGIRSSIAYCLFFPILQQVHLFHGVSFNFLYQLATEMQAEYFPPKEDVILQNETSTDLYIMVSGTVGLISNIGGTEQVYERAAAGEVFGEVGVLCCMPQPFTARTIELSQILRLSSTTFMNMIQENTEDGNTIWNNLLQKMKLEQKSSTRVDENGPRVHDEWLKKENQSRSSQHQDSKVQEQPTWGSMETGDIPCTPHESVCYGIKLNDAERYATEHKDDQTGHCKIIILDQGVNMDKVNGSNWTSTALTEKDDYDGSYELSLRYRNRMSIIENHQVANMHRTNTATEIKQERFQQLMQSKFPDKSKNTSSDLGSSAVNAGDTQTTNKRVIIHMLSRKSRSSREQNGKLINLPGSLEELFKIASQKFAGYQPTKVVNQDNAEIDDIAVVRDGDHLFLLEL</sequence>
<evidence type="ECO:0000313" key="17">
    <source>
        <dbReference type="EMBL" id="URE45082.1"/>
    </source>
</evidence>
<evidence type="ECO:0000256" key="8">
    <source>
        <dbReference type="ARBA" id="ARBA00022958"/>
    </source>
</evidence>
<dbReference type="PROSITE" id="PS51490">
    <property type="entry name" value="KHA"/>
    <property type="match status" value="1"/>
</dbReference>
<evidence type="ECO:0000256" key="4">
    <source>
        <dbReference type="ARBA" id="ARBA00022538"/>
    </source>
</evidence>
<keyword evidence="3 13" id="KW-0813">Transport</keyword>
<keyword evidence="11 13" id="KW-0472">Membrane</keyword>